<evidence type="ECO:0000313" key="2">
    <source>
        <dbReference type="Proteomes" id="UP000740926"/>
    </source>
</evidence>
<accession>A0A9P6XSK6</accession>
<protein>
    <submittedName>
        <fullName evidence="1">Uncharacterized protein</fullName>
    </submittedName>
</protein>
<proteinExistence type="predicted"/>
<sequence>MADIDLGMAIDALDAGTEFLAFAAIPSRFQHRAQCLAQPAFRDLGAVFRPVGFNQAGAGVVAGHGEAVLGPEVHQTREDVFGSTVHDQPAQVAVTLDTQVLAAGKHVAGLRGAGLRRALLLELRVHPAGCSEALPAG</sequence>
<name>A0A9P6XSK6_9FUNG</name>
<comment type="caution">
    <text evidence="1">The sequence shown here is derived from an EMBL/GenBank/DDBJ whole genome shotgun (WGS) entry which is preliminary data.</text>
</comment>
<reference evidence="1 2" key="1">
    <citation type="journal article" date="2020" name="Microb. Genom.">
        <title>Genetic diversity of clinical and environmental Mucorales isolates obtained from an investigation of mucormycosis cases among solid organ transplant recipients.</title>
        <authorList>
            <person name="Nguyen M.H."/>
            <person name="Kaul D."/>
            <person name="Muto C."/>
            <person name="Cheng S.J."/>
            <person name="Richter R.A."/>
            <person name="Bruno V.M."/>
            <person name="Liu G."/>
            <person name="Beyhan S."/>
            <person name="Sundermann A.J."/>
            <person name="Mounaud S."/>
            <person name="Pasculle A.W."/>
            <person name="Nierman W.C."/>
            <person name="Driscoll E."/>
            <person name="Cumbie R."/>
            <person name="Clancy C.J."/>
            <person name="Dupont C.L."/>
        </authorList>
    </citation>
    <scope>NUCLEOTIDE SEQUENCE [LARGE SCALE GENOMIC DNA]</scope>
    <source>
        <strain evidence="1 2">GL24</strain>
    </source>
</reference>
<evidence type="ECO:0000313" key="1">
    <source>
        <dbReference type="EMBL" id="KAG1531680.1"/>
    </source>
</evidence>
<gene>
    <name evidence="1" type="ORF">G6F50_016567</name>
</gene>
<keyword evidence="2" id="KW-1185">Reference proteome</keyword>
<dbReference type="AlphaFoldDB" id="A0A9P6XSK6"/>
<organism evidence="1 2">
    <name type="scientific">Rhizopus delemar</name>
    <dbReference type="NCBI Taxonomy" id="936053"/>
    <lineage>
        <taxon>Eukaryota</taxon>
        <taxon>Fungi</taxon>
        <taxon>Fungi incertae sedis</taxon>
        <taxon>Mucoromycota</taxon>
        <taxon>Mucoromycotina</taxon>
        <taxon>Mucoromycetes</taxon>
        <taxon>Mucorales</taxon>
        <taxon>Mucorineae</taxon>
        <taxon>Rhizopodaceae</taxon>
        <taxon>Rhizopus</taxon>
    </lineage>
</organism>
<dbReference type="Proteomes" id="UP000740926">
    <property type="component" value="Unassembled WGS sequence"/>
</dbReference>
<dbReference type="EMBL" id="JAANIU010010616">
    <property type="protein sequence ID" value="KAG1531680.1"/>
    <property type="molecule type" value="Genomic_DNA"/>
</dbReference>